<feature type="transmembrane region" description="Helical" evidence="2">
    <location>
        <begin position="362"/>
        <end position="387"/>
    </location>
</feature>
<evidence type="ECO:0000259" key="3">
    <source>
        <dbReference type="Pfam" id="PF20163"/>
    </source>
</evidence>
<reference evidence="4 5" key="1">
    <citation type="journal article" date="2018" name="Nat. Ecol. Evol.">
        <title>Pezizomycetes genomes reveal the molecular basis of ectomycorrhizal truffle lifestyle.</title>
        <authorList>
            <person name="Murat C."/>
            <person name="Payen T."/>
            <person name="Noel B."/>
            <person name="Kuo A."/>
            <person name="Morin E."/>
            <person name="Chen J."/>
            <person name="Kohler A."/>
            <person name="Krizsan K."/>
            <person name="Balestrini R."/>
            <person name="Da Silva C."/>
            <person name="Montanini B."/>
            <person name="Hainaut M."/>
            <person name="Levati E."/>
            <person name="Barry K.W."/>
            <person name="Belfiori B."/>
            <person name="Cichocki N."/>
            <person name="Clum A."/>
            <person name="Dockter R.B."/>
            <person name="Fauchery L."/>
            <person name="Guy J."/>
            <person name="Iotti M."/>
            <person name="Le Tacon F."/>
            <person name="Lindquist E.A."/>
            <person name="Lipzen A."/>
            <person name="Malagnac F."/>
            <person name="Mello A."/>
            <person name="Molinier V."/>
            <person name="Miyauchi S."/>
            <person name="Poulain J."/>
            <person name="Riccioni C."/>
            <person name="Rubini A."/>
            <person name="Sitrit Y."/>
            <person name="Splivallo R."/>
            <person name="Traeger S."/>
            <person name="Wang M."/>
            <person name="Zifcakova L."/>
            <person name="Wipf D."/>
            <person name="Zambonelli A."/>
            <person name="Paolocci F."/>
            <person name="Nowrousian M."/>
            <person name="Ottonello S."/>
            <person name="Baldrian P."/>
            <person name="Spatafora J.W."/>
            <person name="Henrissat B."/>
            <person name="Nagy L.G."/>
            <person name="Aury J.M."/>
            <person name="Wincker P."/>
            <person name="Grigoriev I.V."/>
            <person name="Bonfante P."/>
            <person name="Martin F.M."/>
        </authorList>
    </citation>
    <scope>NUCLEOTIDE SEQUENCE [LARGE SCALE GENOMIC DNA]</scope>
    <source>
        <strain evidence="4 5">CCBAS932</strain>
    </source>
</reference>
<dbReference type="OrthoDB" id="5429634at2759"/>
<feature type="region of interest" description="Disordered" evidence="1">
    <location>
        <begin position="29"/>
        <end position="79"/>
    </location>
</feature>
<evidence type="ECO:0000256" key="1">
    <source>
        <dbReference type="SAM" id="MobiDB-lite"/>
    </source>
</evidence>
<gene>
    <name evidence="4" type="ORF">P167DRAFT_513482</name>
</gene>
<dbReference type="Proteomes" id="UP000277580">
    <property type="component" value="Unassembled WGS sequence"/>
</dbReference>
<evidence type="ECO:0000256" key="2">
    <source>
        <dbReference type="SAM" id="Phobius"/>
    </source>
</evidence>
<feature type="domain" description="DUF6536" evidence="3">
    <location>
        <begin position="88"/>
        <end position="238"/>
    </location>
</feature>
<protein>
    <recommendedName>
        <fullName evidence="3">DUF6536 domain-containing protein</fullName>
    </recommendedName>
</protein>
<evidence type="ECO:0000313" key="4">
    <source>
        <dbReference type="EMBL" id="RPB07568.1"/>
    </source>
</evidence>
<evidence type="ECO:0000313" key="5">
    <source>
        <dbReference type="Proteomes" id="UP000277580"/>
    </source>
</evidence>
<sequence>MHTMQYSSEQHRPPLWGLGLPNTQNIAYQPIPLQQLPPGQGEKYDPHLGPPGYYNPPPAHHRNSIPPPPPTPPPEPEVKSHGFFSGGWRSGVTYAAIATFVVFLINLLVTLWANNKYGNVDGLGVLQHGGCAKIKRSSLWIHLAINALSTALLSASNYTSQTLSAPTRKEIDRAHARRRWLDIGVSSLRNLGKISWTRFLLWLFLMLSSVPLHFLYNSAVFTTLETNSYSTTTVSEGALNRYLSNTTSSDLYYFTDPRTFNHTDKLACMKAYGKQMISDRRDVIIVTDGSAGAKFTGSHGFQEAGTNTGRQPFDWLCDSTGVTTLSCNIDDAIARIDNWKMNGGNVQYCLSEYMEENCSLGYSLQIMTIVIVCNVIKCICMLLAVFLSRDLDDTLVTIGDAIESFLNKKDLTTTGMCTASKKDIKDGVWGPVMAQGLSRPLQARIWTPQRKAWFRAAGIWQWVLCIGLALVGIVTVLGFLFVGIANWNEYGVSRTPASMWKLGFGSVNTLALAETPTNASSTSYRALVSAVLLSNLPQVIFSFLYLLYNSLFTCMLLASEWERFATDRRPLRTTTPKGEQRSTYFLHLPYRYSIPLMIGSLVMHWFISQSIFLARILEFKGGTLTDYSITTTGYSPIAILFAVVLGLLMLLIVSAMGLRRYSGHMPLAGSCSAAISAACHTQEWGVAQMPVMWGVTEVNGGVGHCAFSGAEVGKPVAGAWYAGEK</sequence>
<feature type="transmembrane region" description="Helical" evidence="2">
    <location>
        <begin position="92"/>
        <end position="113"/>
    </location>
</feature>
<keyword evidence="2" id="KW-0812">Transmembrane</keyword>
<keyword evidence="5" id="KW-1185">Reference proteome</keyword>
<dbReference type="Pfam" id="PF20163">
    <property type="entry name" value="DUF6536"/>
    <property type="match status" value="1"/>
</dbReference>
<name>A0A3N4KDK7_9PEZI</name>
<dbReference type="InParanoid" id="A0A3N4KDK7"/>
<feature type="compositionally biased region" description="Pro residues" evidence="1">
    <location>
        <begin position="65"/>
        <end position="75"/>
    </location>
</feature>
<dbReference type="InterPro" id="IPR046623">
    <property type="entry name" value="DUF6536"/>
</dbReference>
<keyword evidence="2" id="KW-0472">Membrane</keyword>
<feature type="transmembrane region" description="Helical" evidence="2">
    <location>
        <begin position="199"/>
        <end position="216"/>
    </location>
</feature>
<dbReference type="AlphaFoldDB" id="A0A3N4KDK7"/>
<feature type="transmembrane region" description="Helical" evidence="2">
    <location>
        <begin position="459"/>
        <end position="484"/>
    </location>
</feature>
<proteinExistence type="predicted"/>
<feature type="transmembrane region" description="Helical" evidence="2">
    <location>
        <begin position="637"/>
        <end position="658"/>
    </location>
</feature>
<accession>A0A3N4KDK7</accession>
<organism evidence="4 5">
    <name type="scientific">Morchella conica CCBAS932</name>
    <dbReference type="NCBI Taxonomy" id="1392247"/>
    <lineage>
        <taxon>Eukaryota</taxon>
        <taxon>Fungi</taxon>
        <taxon>Dikarya</taxon>
        <taxon>Ascomycota</taxon>
        <taxon>Pezizomycotina</taxon>
        <taxon>Pezizomycetes</taxon>
        <taxon>Pezizales</taxon>
        <taxon>Morchellaceae</taxon>
        <taxon>Morchella</taxon>
    </lineage>
</organism>
<feature type="compositionally biased region" description="Low complexity" evidence="1">
    <location>
        <begin position="29"/>
        <end position="41"/>
    </location>
</feature>
<dbReference type="EMBL" id="ML119180">
    <property type="protein sequence ID" value="RPB07568.1"/>
    <property type="molecule type" value="Genomic_DNA"/>
</dbReference>
<dbReference type="PANTHER" id="PTHR35395:SF1">
    <property type="entry name" value="DUF6536 DOMAIN-CONTAINING PROTEIN"/>
    <property type="match status" value="1"/>
</dbReference>
<dbReference type="STRING" id="1392247.A0A3N4KDK7"/>
<keyword evidence="2" id="KW-1133">Transmembrane helix</keyword>
<feature type="transmembrane region" description="Helical" evidence="2">
    <location>
        <begin position="594"/>
        <end position="617"/>
    </location>
</feature>
<dbReference type="PANTHER" id="PTHR35395">
    <property type="entry name" value="DUF6536 DOMAIN-CONTAINING PROTEIN"/>
    <property type="match status" value="1"/>
</dbReference>